<reference evidence="1" key="1">
    <citation type="submission" date="2021-10" db="EMBL/GenBank/DDBJ databases">
        <authorList>
            <person name="Dean J.D."/>
            <person name="Kim M.K."/>
            <person name="Newey C.N."/>
            <person name="Stoker T.S."/>
            <person name="Thompson D.W."/>
            <person name="Grose J.H."/>
        </authorList>
    </citation>
    <scope>NUCLEOTIDE SEQUENCE</scope>
    <source>
        <strain evidence="1">BT635</strain>
    </source>
</reference>
<name>A0ABS8AGM2_9BACT</name>
<dbReference type="EMBL" id="JAJADQ010000009">
    <property type="protein sequence ID" value="MCB2379229.1"/>
    <property type="molecule type" value="Genomic_DNA"/>
</dbReference>
<sequence length="79" mass="8817">MRKPTVDFSFRQEELLPLARLLQGHVARDLADFKALLPEEYGANFLPDYAARLAAAEKLVSSATTRAQGELITKRIKST</sequence>
<accession>A0ABS8AGM2</accession>
<protein>
    <submittedName>
        <fullName evidence="1">Uncharacterized protein</fullName>
    </submittedName>
</protein>
<keyword evidence="2" id="KW-1185">Reference proteome</keyword>
<dbReference type="RefSeq" id="WP_226187847.1">
    <property type="nucleotide sequence ID" value="NZ_JAJADQ010000009.1"/>
</dbReference>
<organism evidence="1 2">
    <name type="scientific">Hymenobacter nitidus</name>
    <dbReference type="NCBI Taxonomy" id="2880929"/>
    <lineage>
        <taxon>Bacteria</taxon>
        <taxon>Pseudomonadati</taxon>
        <taxon>Bacteroidota</taxon>
        <taxon>Cytophagia</taxon>
        <taxon>Cytophagales</taxon>
        <taxon>Hymenobacteraceae</taxon>
        <taxon>Hymenobacter</taxon>
    </lineage>
</organism>
<evidence type="ECO:0000313" key="1">
    <source>
        <dbReference type="EMBL" id="MCB2379229.1"/>
    </source>
</evidence>
<proteinExistence type="predicted"/>
<comment type="caution">
    <text evidence="1">The sequence shown here is derived from an EMBL/GenBank/DDBJ whole genome shotgun (WGS) entry which is preliminary data.</text>
</comment>
<dbReference type="Proteomes" id="UP001165297">
    <property type="component" value="Unassembled WGS sequence"/>
</dbReference>
<gene>
    <name evidence="1" type="ORF">LGH70_16645</name>
</gene>
<evidence type="ECO:0000313" key="2">
    <source>
        <dbReference type="Proteomes" id="UP001165297"/>
    </source>
</evidence>